<dbReference type="AlphaFoldDB" id="X0XA36"/>
<sequence length="197" mass="22363">MKRYCSVCQRRISVSSNGKICRHGFKKNRWIFSGSPKLANTKYRKVDGTPCKGSGKLGLSLKQLKKTKKMKFNDNKEWLEKMMEAEDARGGNIASGGPMPDFPAPTVGMSEFAKRQSEDSVFTHFEGDWDKLIDLTREQMKKGNISVGYRDGVILVHMSKEDAKKFLTFDAYPMFEGMKLDAQWAKTPGREHEPAKL</sequence>
<name>X0XA36_9ZZZZ</name>
<gene>
    <name evidence="1" type="ORF">S01H1_68615</name>
</gene>
<protein>
    <submittedName>
        <fullName evidence="1">Uncharacterized protein</fullName>
    </submittedName>
</protein>
<proteinExistence type="predicted"/>
<feature type="non-terminal residue" evidence="1">
    <location>
        <position position="197"/>
    </location>
</feature>
<organism evidence="1">
    <name type="scientific">marine sediment metagenome</name>
    <dbReference type="NCBI Taxonomy" id="412755"/>
    <lineage>
        <taxon>unclassified sequences</taxon>
        <taxon>metagenomes</taxon>
        <taxon>ecological metagenomes</taxon>
    </lineage>
</organism>
<evidence type="ECO:0000313" key="1">
    <source>
        <dbReference type="EMBL" id="GAG33518.1"/>
    </source>
</evidence>
<reference evidence="1" key="1">
    <citation type="journal article" date="2014" name="Front. Microbiol.">
        <title>High frequency of phylogenetically diverse reductive dehalogenase-homologous genes in deep subseafloor sedimentary metagenomes.</title>
        <authorList>
            <person name="Kawai M."/>
            <person name="Futagami T."/>
            <person name="Toyoda A."/>
            <person name="Takaki Y."/>
            <person name="Nishi S."/>
            <person name="Hori S."/>
            <person name="Arai W."/>
            <person name="Tsubouchi T."/>
            <person name="Morono Y."/>
            <person name="Uchiyama I."/>
            <person name="Ito T."/>
            <person name="Fujiyama A."/>
            <person name="Inagaki F."/>
            <person name="Takami H."/>
        </authorList>
    </citation>
    <scope>NUCLEOTIDE SEQUENCE</scope>
    <source>
        <strain evidence="1">Expedition CK06-06</strain>
    </source>
</reference>
<comment type="caution">
    <text evidence="1">The sequence shown here is derived from an EMBL/GenBank/DDBJ whole genome shotgun (WGS) entry which is preliminary data.</text>
</comment>
<accession>X0XA36</accession>
<dbReference type="EMBL" id="BARS01045507">
    <property type="protein sequence ID" value="GAG33518.1"/>
    <property type="molecule type" value="Genomic_DNA"/>
</dbReference>